<dbReference type="InterPro" id="IPR000073">
    <property type="entry name" value="AB_hydrolase_1"/>
</dbReference>
<dbReference type="Pfam" id="PF00561">
    <property type="entry name" value="Abhydrolase_1"/>
    <property type="match status" value="1"/>
</dbReference>
<dbReference type="PRINTS" id="PR00111">
    <property type="entry name" value="ABHYDROLASE"/>
</dbReference>
<name>A0A1X7LHM8_9BURK</name>
<dbReference type="PANTHER" id="PTHR43798">
    <property type="entry name" value="MONOACYLGLYCEROL LIPASE"/>
    <property type="match status" value="1"/>
</dbReference>
<protein>
    <submittedName>
        <fullName evidence="2">3-oxoadipate enol-lactonase</fullName>
    </submittedName>
</protein>
<sequence>MAAGVLQPESIRVPGTPALALLQAGQGELVLFLHGVGGNKFNWAREVRVFSRYFHAVAWDMRGYGESDDYEGPLRFEDLSADILRILAYFGVQQVHLVGLSMGGRIAFDFLHRHPERVRTLTVCSASHRAAEMSPERRAAFLASRLRPLREEGKTPADIAADVARSLVGPHASVEAYEALVESMCMLRAESYMKALEAVSTYEGGIPLESIRVPTNVVAASDDRLIPADVMRPMAQRIPGSVYQEITDCGHLSNLERPYAFERAVLGFLLKHAEAKQGVPVHGGRETAR</sequence>
<dbReference type="InterPro" id="IPR029058">
    <property type="entry name" value="AB_hydrolase_fold"/>
</dbReference>
<accession>A0A1X7LHM8</accession>
<feature type="domain" description="AB hydrolase-1" evidence="1">
    <location>
        <begin position="29"/>
        <end position="258"/>
    </location>
</feature>
<dbReference type="Proteomes" id="UP000193228">
    <property type="component" value="Unassembled WGS sequence"/>
</dbReference>
<keyword evidence="3" id="KW-1185">Reference proteome</keyword>
<dbReference type="AlphaFoldDB" id="A0A1X7LHM8"/>
<dbReference type="GO" id="GO:0016020">
    <property type="term" value="C:membrane"/>
    <property type="evidence" value="ECO:0007669"/>
    <property type="project" value="TreeGrafter"/>
</dbReference>
<dbReference type="InterPro" id="IPR050266">
    <property type="entry name" value="AB_hydrolase_sf"/>
</dbReference>
<dbReference type="PANTHER" id="PTHR43798:SF33">
    <property type="entry name" value="HYDROLASE, PUTATIVE (AFU_ORTHOLOGUE AFUA_2G14860)-RELATED"/>
    <property type="match status" value="1"/>
</dbReference>
<proteinExistence type="predicted"/>
<evidence type="ECO:0000313" key="2">
    <source>
        <dbReference type="EMBL" id="SMG53004.1"/>
    </source>
</evidence>
<dbReference type="RefSeq" id="WP_085485898.1">
    <property type="nucleotide sequence ID" value="NZ_FXAT01000006.1"/>
</dbReference>
<dbReference type="STRING" id="1515439.SAMN06265784_10666"/>
<dbReference type="OrthoDB" id="9793083at2"/>
<organism evidence="2 3">
    <name type="scientific">Paraburkholderia susongensis</name>
    <dbReference type="NCBI Taxonomy" id="1515439"/>
    <lineage>
        <taxon>Bacteria</taxon>
        <taxon>Pseudomonadati</taxon>
        <taxon>Pseudomonadota</taxon>
        <taxon>Betaproteobacteria</taxon>
        <taxon>Burkholderiales</taxon>
        <taxon>Burkholderiaceae</taxon>
        <taxon>Paraburkholderia</taxon>
    </lineage>
</organism>
<reference evidence="3" key="1">
    <citation type="submission" date="2017-04" db="EMBL/GenBank/DDBJ databases">
        <authorList>
            <person name="Varghese N."/>
            <person name="Submissions S."/>
        </authorList>
    </citation>
    <scope>NUCLEOTIDE SEQUENCE [LARGE SCALE GENOMIC DNA]</scope>
    <source>
        <strain evidence="3">LMG 29540</strain>
    </source>
</reference>
<dbReference type="SUPFAM" id="SSF53474">
    <property type="entry name" value="alpha/beta-Hydrolases"/>
    <property type="match status" value="1"/>
</dbReference>
<evidence type="ECO:0000313" key="3">
    <source>
        <dbReference type="Proteomes" id="UP000193228"/>
    </source>
</evidence>
<gene>
    <name evidence="2" type="ORF">SAMN06265784_10666</name>
</gene>
<dbReference type="EMBL" id="FXAT01000006">
    <property type="protein sequence ID" value="SMG53004.1"/>
    <property type="molecule type" value="Genomic_DNA"/>
</dbReference>
<evidence type="ECO:0000259" key="1">
    <source>
        <dbReference type="Pfam" id="PF00561"/>
    </source>
</evidence>
<dbReference type="Gene3D" id="3.40.50.1820">
    <property type="entry name" value="alpha/beta hydrolase"/>
    <property type="match status" value="1"/>
</dbReference>